<dbReference type="EMBL" id="LT670817">
    <property type="protein sequence ID" value="SHG91806.1"/>
    <property type="molecule type" value="Genomic_DNA"/>
</dbReference>
<dbReference type="AlphaFoldDB" id="A0A1M5NQH2"/>
<proteinExistence type="predicted"/>
<gene>
    <name evidence="1" type="ORF">SAMN05443248_3081</name>
</gene>
<evidence type="ECO:0000313" key="2">
    <source>
        <dbReference type="Proteomes" id="UP000189796"/>
    </source>
</evidence>
<accession>A0A1M5NQH2</accession>
<sequence>MLGYAIIFAQLENGNKEWDWDGMRFIDRR</sequence>
<protein>
    <submittedName>
        <fullName evidence="1">Uncharacterized protein</fullName>
    </submittedName>
</protein>
<dbReference type="Proteomes" id="UP000189796">
    <property type="component" value="Chromosome I"/>
</dbReference>
<reference evidence="1 2" key="1">
    <citation type="submission" date="2016-11" db="EMBL/GenBank/DDBJ databases">
        <authorList>
            <person name="Jaros S."/>
            <person name="Januszkiewicz K."/>
            <person name="Wedrychowicz H."/>
        </authorList>
    </citation>
    <scope>NUCLEOTIDE SEQUENCE [LARGE SCALE GENOMIC DNA]</scope>
    <source>
        <strain evidence="1 2">GAS138</strain>
    </source>
</reference>
<organism evidence="1 2">
    <name type="scientific">Bradyrhizobium erythrophlei</name>
    <dbReference type="NCBI Taxonomy" id="1437360"/>
    <lineage>
        <taxon>Bacteria</taxon>
        <taxon>Pseudomonadati</taxon>
        <taxon>Pseudomonadota</taxon>
        <taxon>Alphaproteobacteria</taxon>
        <taxon>Hyphomicrobiales</taxon>
        <taxon>Nitrobacteraceae</taxon>
        <taxon>Bradyrhizobium</taxon>
    </lineage>
</organism>
<name>A0A1M5NQH2_9BRAD</name>
<evidence type="ECO:0000313" key="1">
    <source>
        <dbReference type="EMBL" id="SHG91806.1"/>
    </source>
</evidence>